<comment type="caution">
    <text evidence="9">The sequence shown here is derived from an EMBL/GenBank/DDBJ whole genome shotgun (WGS) entry which is preliminary data.</text>
</comment>
<gene>
    <name evidence="9" type="ORF">IWW39_001795</name>
</gene>
<dbReference type="AlphaFoldDB" id="A0A9W8L459"/>
<evidence type="ECO:0000313" key="9">
    <source>
        <dbReference type="EMBL" id="KAJ2688991.1"/>
    </source>
</evidence>
<evidence type="ECO:0000256" key="3">
    <source>
        <dbReference type="ARBA" id="ARBA00020978"/>
    </source>
</evidence>
<feature type="region of interest" description="Disordered" evidence="8">
    <location>
        <begin position="1"/>
        <end position="40"/>
    </location>
</feature>
<comment type="similarity">
    <text evidence="2">Belongs to the COG1 family.</text>
</comment>
<evidence type="ECO:0000256" key="8">
    <source>
        <dbReference type="SAM" id="MobiDB-lite"/>
    </source>
</evidence>
<evidence type="ECO:0000256" key="5">
    <source>
        <dbReference type="ARBA" id="ARBA00022927"/>
    </source>
</evidence>
<name>A0A9W8L459_9FUNG</name>
<dbReference type="Pfam" id="PF08700">
    <property type="entry name" value="VPS51_Exo84_N"/>
    <property type="match status" value="1"/>
</dbReference>
<dbReference type="OrthoDB" id="46189at2759"/>
<keyword evidence="4" id="KW-0813">Transport</keyword>
<keyword evidence="10" id="KW-1185">Reference proteome</keyword>
<reference evidence="9" key="1">
    <citation type="submission" date="2022-07" db="EMBL/GenBank/DDBJ databases">
        <title>Phylogenomic reconstructions and comparative analyses of Kickxellomycotina fungi.</title>
        <authorList>
            <person name="Reynolds N.K."/>
            <person name="Stajich J.E."/>
            <person name="Barry K."/>
            <person name="Grigoriev I.V."/>
            <person name="Crous P."/>
            <person name="Smith M.E."/>
        </authorList>
    </citation>
    <scope>NUCLEOTIDE SEQUENCE</scope>
    <source>
        <strain evidence="9">CBS 109367</strain>
    </source>
</reference>
<dbReference type="EMBL" id="JANBTX010000034">
    <property type="protein sequence ID" value="KAJ2688991.1"/>
    <property type="molecule type" value="Genomic_DNA"/>
</dbReference>
<evidence type="ECO:0000313" key="10">
    <source>
        <dbReference type="Proteomes" id="UP001151516"/>
    </source>
</evidence>
<comment type="subcellular location">
    <subcellularLocation>
        <location evidence="1">Golgi apparatus membrane</location>
        <topology evidence="1">Peripheral membrane protein</topology>
    </subcellularLocation>
</comment>
<evidence type="ECO:0000256" key="7">
    <source>
        <dbReference type="ARBA" id="ARBA00023136"/>
    </source>
</evidence>
<evidence type="ECO:0000256" key="4">
    <source>
        <dbReference type="ARBA" id="ARBA00022448"/>
    </source>
</evidence>
<dbReference type="GO" id="GO:0017119">
    <property type="term" value="C:Golgi transport complex"/>
    <property type="evidence" value="ECO:0007669"/>
    <property type="project" value="InterPro"/>
</dbReference>
<dbReference type="PANTHER" id="PTHR31658:SF0">
    <property type="entry name" value="CONSERVED OLIGOMERIC GOLGI COMPLEX SUBUNIT 1"/>
    <property type="match status" value="1"/>
</dbReference>
<proteinExistence type="inferred from homology"/>
<dbReference type="GO" id="GO:0006891">
    <property type="term" value="P:intra-Golgi vesicle-mediated transport"/>
    <property type="evidence" value="ECO:0007669"/>
    <property type="project" value="InterPro"/>
</dbReference>
<protein>
    <recommendedName>
        <fullName evidence="3">Conserved oligomeric Golgi complex subunit 1</fullName>
    </recommendedName>
</protein>
<organism evidence="9 10">
    <name type="scientific">Coemansia spiralis</name>
    <dbReference type="NCBI Taxonomy" id="417178"/>
    <lineage>
        <taxon>Eukaryota</taxon>
        <taxon>Fungi</taxon>
        <taxon>Fungi incertae sedis</taxon>
        <taxon>Zoopagomycota</taxon>
        <taxon>Kickxellomycotina</taxon>
        <taxon>Kickxellomycetes</taxon>
        <taxon>Kickxellales</taxon>
        <taxon>Kickxellaceae</taxon>
        <taxon>Coemansia</taxon>
    </lineage>
</organism>
<evidence type="ECO:0000256" key="2">
    <source>
        <dbReference type="ARBA" id="ARBA00006653"/>
    </source>
</evidence>
<dbReference type="GO" id="GO:0000139">
    <property type="term" value="C:Golgi membrane"/>
    <property type="evidence" value="ECO:0007669"/>
    <property type="project" value="UniProtKB-SubCell"/>
</dbReference>
<sequence length="967" mass="102816">MSWLQRNIFSRKRSASQPAESEQQPPVVADSTTLSNSQTQRLEEMEKLLRQKYQQPHESPDPEDTLEDPAELQLLDVDSADGLFAKLSIAEMRRYEQTLQQRIETMRGQMRKVASRHYPELIDAADSAVAMDRSSTKISMRLSSLRTMLENTHRPQQKKPLMAEQDEGGAKAKVYAIAAQVKVLVDTPEQIWKALGAQRFLQAALLYMIAGEIHERLRKQSRGMAEDQAVVVVDPLLAFPVIERQWESIAPFREQISSKSRQALGSTDKSFSMECGLSAICAISLLEDDVDAEMACTVFLAHRGESLAPLLESLRMATGELDGKLQELLGRVRQILTDYVAVFGIPEDYSALPGDGVLGGGGQHASWILTTLASICADCDLPISPPLRRILKPSGPAVQPGPGTDEASLAKRRSELQQGLRARGRRTSSIAGSVLSSSLLSTAVGDGHVAAGSSPATPWVGERGGVAKGAARSGSAFIVGKYLPQEIAQFRPRFVRLLDLSLQPGDGLSEADEDQAGLASFLDDPPALLRALAAQAQPSLERIARHALGLWWAETLAAVQAAAQAGVARQVASVGDAAHVGAALVRWESQGSAWTRGLAWAAVASNPVLAGPAIGSLYASVAEPLLQARARRLHFAAVDAALALPDAFVRGGHVDTAAGHLAWRALGDGAALADLAADVRRADVVPPDVRALGDAVDGALQAAWRAGSEWWRLLSGAAAQPEALVCARHFCAQWQAMARRLDAWAADAGHVAACLRGAWAAAVLADAARAALATDAALVRACWRQLGTTAEWLAAGLQRTQRRLLEPWFAHLGRGMGAAWAAQFGALYFQVPRALRADAAATRRDVVRAWVAAGAAGAGHAALRRVAASALALEPRGVSPVVRSLAVATRAQAQAVCGLGPLVASHAEMWDAVGRAVADAMRQCAAGDADECDAAQLRADIRFVCESIGGPTEAYAPLVARIGSSGE</sequence>
<dbReference type="GO" id="GO:0015031">
    <property type="term" value="P:protein transport"/>
    <property type="evidence" value="ECO:0007669"/>
    <property type="project" value="UniProtKB-KW"/>
</dbReference>
<evidence type="ECO:0000256" key="1">
    <source>
        <dbReference type="ARBA" id="ARBA00004395"/>
    </source>
</evidence>
<dbReference type="PANTHER" id="PTHR31658">
    <property type="entry name" value="CONSERVED OLIGOMERIC GOLGI COMPLEX SUBUNIT 1"/>
    <property type="match status" value="1"/>
</dbReference>
<dbReference type="Proteomes" id="UP001151516">
    <property type="component" value="Unassembled WGS sequence"/>
</dbReference>
<evidence type="ECO:0000256" key="6">
    <source>
        <dbReference type="ARBA" id="ARBA00023034"/>
    </source>
</evidence>
<keyword evidence="6" id="KW-0333">Golgi apparatus</keyword>
<keyword evidence="7" id="KW-0472">Membrane</keyword>
<dbReference type="InterPro" id="IPR033370">
    <property type="entry name" value="COG1"/>
</dbReference>
<accession>A0A9W8L459</accession>
<feature type="compositionally biased region" description="Polar residues" evidence="8">
    <location>
        <begin position="15"/>
        <end position="40"/>
    </location>
</feature>
<keyword evidence="5" id="KW-0653">Protein transport</keyword>